<gene>
    <name evidence="2" type="ORF">PBNK65NY_000508800</name>
</gene>
<feature type="transmembrane region" description="Helical" evidence="1">
    <location>
        <begin position="281"/>
        <end position="299"/>
    </location>
</feature>
<evidence type="ECO:0000256" key="1">
    <source>
        <dbReference type="SAM" id="Phobius"/>
    </source>
</evidence>
<dbReference type="EMBL" id="FMIE01000197">
    <property type="protein sequence ID" value="SCL85885.1"/>
    <property type="molecule type" value="Genomic_DNA"/>
</dbReference>
<dbReference type="VEuPathDB" id="PlasmoDB:PBANKA_0600300"/>
<reference evidence="2" key="1">
    <citation type="submission" date="2016-08" db="EMBL/GenBank/DDBJ databases">
        <authorList>
            <consortium name="Pathogen Informatics"/>
        </authorList>
    </citation>
    <scope>NUCLEOTIDE SEQUENCE</scope>
    <source>
        <strain evidence="2">NK65 ny</strain>
    </source>
</reference>
<dbReference type="InterPro" id="IPR006477">
    <property type="entry name" value="Yir_bir_cir"/>
</dbReference>
<sequence length="327" mass="38190">NLANYHKKKYNVSLCRRFIAVKNSFSNNLDENGDYQFIMNQQILNGYCTGNNCSSNLEKINAGCLYLLDAFFKDSSVFNSVAKNNTNIVEYIMIWLSYMLSLKSQVGDKSNLQYFYDMYIQGSDKYKNSITYIEGYNNYKDLIDKTNMMNMDMRIISKFYDAFNKLCMMYIEFDEQSTNCKNCLKYADEFVKKYNELNNDSDIIKDSPYYKLLSRLSNDYDNFKKKYNDFPSLPTIETTNNSVQSYGQVFEQTGQSSEHAVQKNVQSSEDTSSSSSITNKLLLVLSIFGAISFFLGISYKYSLFGFRKRAQKQYLREKIKNIKRMNH</sequence>
<accession>A0A1C6WFJ0</accession>
<evidence type="ECO:0000313" key="2">
    <source>
        <dbReference type="EMBL" id="SCL85885.1"/>
    </source>
</evidence>
<feature type="non-terminal residue" evidence="2">
    <location>
        <position position="1"/>
    </location>
</feature>
<dbReference type="Proteomes" id="UP000516480">
    <property type="component" value="Unassembled WGS sequence"/>
</dbReference>
<comment type="caution">
    <text evidence="2">The sequence shown here is derived from an EMBL/GenBank/DDBJ whole genome shotgun (WGS) entry which is preliminary data.</text>
</comment>
<proteinExistence type="predicted"/>
<organism evidence="2">
    <name type="scientific">Plasmodium berghei</name>
    <dbReference type="NCBI Taxonomy" id="5821"/>
    <lineage>
        <taxon>Eukaryota</taxon>
        <taxon>Sar</taxon>
        <taxon>Alveolata</taxon>
        <taxon>Apicomplexa</taxon>
        <taxon>Aconoidasida</taxon>
        <taxon>Haemosporida</taxon>
        <taxon>Plasmodiidae</taxon>
        <taxon>Plasmodium</taxon>
        <taxon>Plasmodium (Vinckeia)</taxon>
    </lineage>
</organism>
<keyword evidence="1" id="KW-0812">Transmembrane</keyword>
<dbReference type="AlphaFoldDB" id="A0A1C6WFJ0"/>
<dbReference type="NCBIfam" id="TIGR01590">
    <property type="entry name" value="yir-bir-cir_Pla"/>
    <property type="match status" value="1"/>
</dbReference>
<protein>
    <submittedName>
        <fullName evidence="2">Plasmodium variant antigen protein Cir/Yir/Bir, putative</fullName>
    </submittedName>
</protein>
<keyword evidence="1" id="KW-1133">Transmembrane helix</keyword>
<dbReference type="Pfam" id="PF06022">
    <property type="entry name" value="Cir_Bir_Yir"/>
    <property type="match status" value="1"/>
</dbReference>
<name>A0A1C6WFJ0_PLABE</name>
<keyword evidence="1" id="KW-0472">Membrane</keyword>